<evidence type="ECO:0000256" key="1">
    <source>
        <dbReference type="ARBA" id="ARBA00022490"/>
    </source>
</evidence>
<dbReference type="InterPro" id="IPR023200">
    <property type="entry name" value="RMF_sf"/>
</dbReference>
<evidence type="ECO:0008006" key="5">
    <source>
        <dbReference type="Google" id="ProtNLM"/>
    </source>
</evidence>
<protein>
    <recommendedName>
        <fullName evidence="5">Ribosome modulation factor</fullName>
    </recommendedName>
</protein>
<dbReference type="InterPro" id="IPR007040">
    <property type="entry name" value="Ribosome_modulation_factor"/>
</dbReference>
<evidence type="ECO:0000256" key="2">
    <source>
        <dbReference type="ARBA" id="ARBA00022845"/>
    </source>
</evidence>
<dbReference type="Proteomes" id="UP000494115">
    <property type="component" value="Unassembled WGS sequence"/>
</dbReference>
<dbReference type="AlphaFoldDB" id="A0A6S7C9W8"/>
<dbReference type="NCBIfam" id="NF041886">
    <property type="entry name" value="Rmf_CrpP_fam"/>
    <property type="match status" value="1"/>
</dbReference>
<dbReference type="Pfam" id="PF04957">
    <property type="entry name" value="RMF"/>
    <property type="match status" value="1"/>
</dbReference>
<keyword evidence="4" id="KW-1185">Reference proteome</keyword>
<dbReference type="RefSeq" id="WP_175104443.1">
    <property type="nucleotide sequence ID" value="NZ_CADIKM010000006.1"/>
</dbReference>
<name>A0A6S7C9W8_9BURK</name>
<evidence type="ECO:0000313" key="3">
    <source>
        <dbReference type="EMBL" id="CAB3784608.1"/>
    </source>
</evidence>
<accession>A0A6S7C9W8</accession>
<keyword evidence="2" id="KW-0810">Translation regulation</keyword>
<keyword evidence="1" id="KW-0963">Cytoplasm</keyword>
<dbReference type="EMBL" id="CADIKM010000006">
    <property type="protein sequence ID" value="CAB3784608.1"/>
    <property type="molecule type" value="Genomic_DNA"/>
</dbReference>
<dbReference type="Gene3D" id="1.10.10.620">
    <property type="entry name" value="ribosome modulation factor like domain"/>
    <property type="match status" value="1"/>
</dbReference>
<gene>
    <name evidence="3" type="ORF">LMG28138_01843</name>
</gene>
<proteinExistence type="predicted"/>
<evidence type="ECO:0000313" key="4">
    <source>
        <dbReference type="Proteomes" id="UP000494115"/>
    </source>
</evidence>
<reference evidence="3 4" key="1">
    <citation type="submission" date="2020-04" db="EMBL/GenBank/DDBJ databases">
        <authorList>
            <person name="De Canck E."/>
        </authorList>
    </citation>
    <scope>NUCLEOTIDE SEQUENCE [LARGE SCALE GENOMIC DNA]</scope>
    <source>
        <strain evidence="3 4">LMG 28138</strain>
    </source>
</reference>
<sequence>MSTKDAYQRGYDAGRQGFSYFACPYSPSHHRFDYDKWMRGHADGMRDVSIHEEPEYGLGYMQGRGAA</sequence>
<organism evidence="3 4">
    <name type="scientific">Pararobbsia alpina</name>
    <dbReference type="NCBI Taxonomy" id="621374"/>
    <lineage>
        <taxon>Bacteria</taxon>
        <taxon>Pseudomonadati</taxon>
        <taxon>Pseudomonadota</taxon>
        <taxon>Betaproteobacteria</taxon>
        <taxon>Burkholderiales</taxon>
        <taxon>Burkholderiaceae</taxon>
        <taxon>Pararobbsia</taxon>
    </lineage>
</organism>